<gene>
    <name evidence="2" type="ORF">HERILL_LOCUS7592</name>
</gene>
<dbReference type="EMBL" id="LR899011">
    <property type="protein sequence ID" value="CAD7084711.1"/>
    <property type="molecule type" value="Genomic_DNA"/>
</dbReference>
<dbReference type="Proteomes" id="UP000594454">
    <property type="component" value="Chromosome 3"/>
</dbReference>
<accession>A0A7R8UPN8</accession>
<evidence type="ECO:0000313" key="2">
    <source>
        <dbReference type="EMBL" id="CAD7084711.1"/>
    </source>
</evidence>
<reference evidence="2 3" key="1">
    <citation type="submission" date="2020-11" db="EMBL/GenBank/DDBJ databases">
        <authorList>
            <person name="Wallbank WR R."/>
            <person name="Pardo Diaz C."/>
            <person name="Kozak K."/>
            <person name="Martin S."/>
            <person name="Jiggins C."/>
            <person name="Moest M."/>
            <person name="Warren A I."/>
            <person name="Generalovic N T."/>
            <person name="Byers J.R.P. K."/>
            <person name="Montejo-Kovacevich G."/>
            <person name="Yen C E."/>
        </authorList>
    </citation>
    <scope>NUCLEOTIDE SEQUENCE [LARGE SCALE GENOMIC DNA]</scope>
</reference>
<keyword evidence="1" id="KW-0472">Membrane</keyword>
<keyword evidence="1" id="KW-0812">Transmembrane</keyword>
<dbReference type="InParanoid" id="A0A7R8UPN8"/>
<proteinExistence type="predicted"/>
<name>A0A7R8UPN8_HERIL</name>
<sequence length="107" mass="12317">MTGPVVIPLEAEENNNEKVINQDKKNIVEIKKPKPYTLRRKVKSRSRPPACFDFCGCYCFLILCIIIFILVGVLFYDYVYSHTRHEVSTTEIIACCKSLLKLRNCGD</sequence>
<feature type="transmembrane region" description="Helical" evidence="1">
    <location>
        <begin position="50"/>
        <end position="76"/>
    </location>
</feature>
<keyword evidence="3" id="KW-1185">Reference proteome</keyword>
<organism evidence="2 3">
    <name type="scientific">Hermetia illucens</name>
    <name type="common">Black soldier fly</name>
    <dbReference type="NCBI Taxonomy" id="343691"/>
    <lineage>
        <taxon>Eukaryota</taxon>
        <taxon>Metazoa</taxon>
        <taxon>Ecdysozoa</taxon>
        <taxon>Arthropoda</taxon>
        <taxon>Hexapoda</taxon>
        <taxon>Insecta</taxon>
        <taxon>Pterygota</taxon>
        <taxon>Neoptera</taxon>
        <taxon>Endopterygota</taxon>
        <taxon>Diptera</taxon>
        <taxon>Brachycera</taxon>
        <taxon>Stratiomyomorpha</taxon>
        <taxon>Stratiomyidae</taxon>
        <taxon>Hermetiinae</taxon>
        <taxon>Hermetia</taxon>
    </lineage>
</organism>
<keyword evidence="1" id="KW-1133">Transmembrane helix</keyword>
<evidence type="ECO:0000313" key="3">
    <source>
        <dbReference type="Proteomes" id="UP000594454"/>
    </source>
</evidence>
<protein>
    <submittedName>
        <fullName evidence="2">Uncharacterized protein</fullName>
    </submittedName>
</protein>
<evidence type="ECO:0000256" key="1">
    <source>
        <dbReference type="SAM" id="Phobius"/>
    </source>
</evidence>
<dbReference type="AlphaFoldDB" id="A0A7R8UPN8"/>